<name>A0AAV3YLA6_9GAST</name>
<evidence type="ECO:0000313" key="2">
    <source>
        <dbReference type="Proteomes" id="UP000735302"/>
    </source>
</evidence>
<protein>
    <submittedName>
        <fullName evidence="1">Scy1-like protein 2</fullName>
    </submittedName>
</protein>
<proteinExistence type="predicted"/>
<feature type="non-terminal residue" evidence="1">
    <location>
        <position position="58"/>
    </location>
</feature>
<organism evidence="1 2">
    <name type="scientific">Plakobranchus ocellatus</name>
    <dbReference type="NCBI Taxonomy" id="259542"/>
    <lineage>
        <taxon>Eukaryota</taxon>
        <taxon>Metazoa</taxon>
        <taxon>Spiralia</taxon>
        <taxon>Lophotrochozoa</taxon>
        <taxon>Mollusca</taxon>
        <taxon>Gastropoda</taxon>
        <taxon>Heterobranchia</taxon>
        <taxon>Euthyneura</taxon>
        <taxon>Panpulmonata</taxon>
        <taxon>Sacoglossa</taxon>
        <taxon>Placobranchoidea</taxon>
        <taxon>Plakobranchidae</taxon>
        <taxon>Plakobranchus</taxon>
    </lineage>
</organism>
<dbReference type="EMBL" id="BLXT01001048">
    <property type="protein sequence ID" value="GFN82926.1"/>
    <property type="molecule type" value="Genomic_DNA"/>
</dbReference>
<dbReference type="Proteomes" id="UP000735302">
    <property type="component" value="Unassembled WGS sequence"/>
</dbReference>
<dbReference type="Gene3D" id="1.10.510.10">
    <property type="entry name" value="Transferase(Phosphotransferase) domain 1"/>
    <property type="match status" value="1"/>
</dbReference>
<evidence type="ECO:0000313" key="1">
    <source>
        <dbReference type="EMBL" id="GFN82926.1"/>
    </source>
</evidence>
<reference evidence="1 2" key="1">
    <citation type="journal article" date="2021" name="Elife">
        <title>Chloroplast acquisition without the gene transfer in kleptoplastic sea slugs, Plakobranchus ocellatus.</title>
        <authorList>
            <person name="Maeda T."/>
            <person name="Takahashi S."/>
            <person name="Yoshida T."/>
            <person name="Shimamura S."/>
            <person name="Takaki Y."/>
            <person name="Nagai Y."/>
            <person name="Toyoda A."/>
            <person name="Suzuki Y."/>
            <person name="Arimoto A."/>
            <person name="Ishii H."/>
            <person name="Satoh N."/>
            <person name="Nishiyama T."/>
            <person name="Hasebe M."/>
            <person name="Maruyama T."/>
            <person name="Minagawa J."/>
            <person name="Obokata J."/>
            <person name="Shigenobu S."/>
        </authorList>
    </citation>
    <scope>NUCLEOTIDE SEQUENCE [LARGE SCALE GENOMIC DNA]</scope>
</reference>
<comment type="caution">
    <text evidence="1">The sequence shown here is derived from an EMBL/GenBank/DDBJ whole genome shotgun (WGS) entry which is preliminary data.</text>
</comment>
<sequence length="58" mass="6445">MAQPDLNFIAPEVQLSKTCTPLSDMFSVGMVICSIYNNGQSLIIADHNPNLYVKQMDQ</sequence>
<dbReference type="InterPro" id="IPR011009">
    <property type="entry name" value="Kinase-like_dom_sf"/>
</dbReference>
<gene>
    <name evidence="1" type="ORF">PoB_000943200</name>
</gene>
<dbReference type="SUPFAM" id="SSF56112">
    <property type="entry name" value="Protein kinase-like (PK-like)"/>
    <property type="match status" value="1"/>
</dbReference>
<accession>A0AAV3YLA6</accession>
<keyword evidence="2" id="KW-1185">Reference proteome</keyword>
<dbReference type="AlphaFoldDB" id="A0AAV3YLA6"/>